<feature type="transmembrane region" description="Helical" evidence="6">
    <location>
        <begin position="230"/>
        <end position="249"/>
    </location>
</feature>
<comment type="caution">
    <text evidence="7">The sequence shown here is derived from an EMBL/GenBank/DDBJ whole genome shotgun (WGS) entry which is preliminary data.</text>
</comment>
<evidence type="ECO:0000256" key="6">
    <source>
        <dbReference type="SAM" id="Phobius"/>
    </source>
</evidence>
<keyword evidence="4 6" id="KW-1133">Transmembrane helix</keyword>
<dbReference type="InterPro" id="IPR000537">
    <property type="entry name" value="UbiA_prenyltransferase"/>
</dbReference>
<dbReference type="EMBL" id="JAPDNS010000002">
    <property type="protein sequence ID" value="MCW3487234.1"/>
    <property type="molecule type" value="Genomic_DNA"/>
</dbReference>
<evidence type="ECO:0000313" key="7">
    <source>
        <dbReference type="EMBL" id="MCW3487234.1"/>
    </source>
</evidence>
<evidence type="ECO:0000256" key="2">
    <source>
        <dbReference type="ARBA" id="ARBA00022475"/>
    </source>
</evidence>
<feature type="transmembrane region" description="Helical" evidence="6">
    <location>
        <begin position="204"/>
        <end position="224"/>
    </location>
</feature>
<evidence type="ECO:0000256" key="1">
    <source>
        <dbReference type="ARBA" id="ARBA00004141"/>
    </source>
</evidence>
<keyword evidence="3 6" id="KW-0812">Transmembrane</keyword>
<dbReference type="RefSeq" id="WP_264734044.1">
    <property type="nucleotide sequence ID" value="NZ_JAPDNS010000002.1"/>
</dbReference>
<sequence>MSYIVSKLIGYLRLMRPANIITAIADILAGIAISGYFINVNFEVYTLDFTLPVVCLCLATMGLYGGGVVFNDVFDATLDATERPERPIPSGIISKTQGIILGSYLLLVGILSAFAVGRLGGYSGWLAIGIAVSALVYNRWGKHHAFLGPLNMGLCRGLNLLLGISIVPDALEKYWWMGCIPVVYIAAVTNISRGEVHGGTAKNIRITAICYAAVYIAMGVLAFLHHRLWTALPFILFFAAMINIPLIKAFKNPVGPNIGKAVKAGIIALIVMNAAWVAAFAQVPFALSVLLLLPVSIGLGKLFAIT</sequence>
<evidence type="ECO:0000313" key="8">
    <source>
        <dbReference type="Proteomes" id="UP001207742"/>
    </source>
</evidence>
<proteinExistence type="predicted"/>
<dbReference type="InterPro" id="IPR050475">
    <property type="entry name" value="Prenyltransferase_related"/>
</dbReference>
<dbReference type="PANTHER" id="PTHR42723">
    <property type="entry name" value="CHLOROPHYLL SYNTHASE"/>
    <property type="match status" value="1"/>
</dbReference>
<feature type="transmembrane region" description="Helical" evidence="6">
    <location>
        <begin position="50"/>
        <end position="71"/>
    </location>
</feature>
<dbReference type="PANTHER" id="PTHR42723:SF1">
    <property type="entry name" value="CHLOROPHYLL SYNTHASE, CHLOROPLASTIC"/>
    <property type="match status" value="1"/>
</dbReference>
<protein>
    <submittedName>
        <fullName evidence="7">UbiA-like protein EboC</fullName>
    </submittedName>
</protein>
<dbReference type="Gene3D" id="1.10.357.140">
    <property type="entry name" value="UbiA prenyltransferase"/>
    <property type="match status" value="1"/>
</dbReference>
<dbReference type="Pfam" id="PF01040">
    <property type="entry name" value="UbiA"/>
    <property type="match status" value="1"/>
</dbReference>
<name>A0ABT3ITB9_9BACT</name>
<dbReference type="NCBIfam" id="NF035940">
    <property type="entry name" value="prenyl_rel_EboC"/>
    <property type="match status" value="1"/>
</dbReference>
<dbReference type="Proteomes" id="UP001207742">
    <property type="component" value="Unassembled WGS sequence"/>
</dbReference>
<evidence type="ECO:0000256" key="3">
    <source>
        <dbReference type="ARBA" id="ARBA00022692"/>
    </source>
</evidence>
<reference evidence="7 8" key="1">
    <citation type="submission" date="2022-10" db="EMBL/GenBank/DDBJ databases">
        <title>Chitinophaga nivalis PC15 sp. nov., isolated from Pyeongchang county, South Korea.</title>
        <authorList>
            <person name="Trinh H.N."/>
        </authorList>
    </citation>
    <scope>NUCLEOTIDE SEQUENCE [LARGE SCALE GENOMIC DNA]</scope>
    <source>
        <strain evidence="7 8">PC14</strain>
    </source>
</reference>
<feature type="transmembrane region" description="Helical" evidence="6">
    <location>
        <begin position="261"/>
        <end position="279"/>
    </location>
</feature>
<feature type="transmembrane region" description="Helical" evidence="6">
    <location>
        <begin position="285"/>
        <end position="304"/>
    </location>
</feature>
<keyword evidence="2" id="KW-1003">Cell membrane</keyword>
<feature type="transmembrane region" description="Helical" evidence="6">
    <location>
        <begin position="92"/>
        <end position="116"/>
    </location>
</feature>
<evidence type="ECO:0000256" key="4">
    <source>
        <dbReference type="ARBA" id="ARBA00022989"/>
    </source>
</evidence>
<feature type="transmembrane region" description="Helical" evidence="6">
    <location>
        <begin position="122"/>
        <end position="138"/>
    </location>
</feature>
<dbReference type="CDD" id="cd13964">
    <property type="entry name" value="PT_UbiA_1"/>
    <property type="match status" value="1"/>
</dbReference>
<keyword evidence="5 6" id="KW-0472">Membrane</keyword>
<accession>A0ABT3ITB9</accession>
<evidence type="ECO:0000256" key="5">
    <source>
        <dbReference type="ARBA" id="ARBA00023136"/>
    </source>
</evidence>
<feature type="transmembrane region" description="Helical" evidence="6">
    <location>
        <begin position="174"/>
        <end position="192"/>
    </location>
</feature>
<gene>
    <name evidence="7" type="primary">eboC</name>
    <name evidence="7" type="ORF">OL497_25275</name>
</gene>
<feature type="transmembrane region" description="Helical" evidence="6">
    <location>
        <begin position="20"/>
        <end position="38"/>
    </location>
</feature>
<organism evidence="7 8">
    <name type="scientific">Chitinophaga nivalis</name>
    <dbReference type="NCBI Taxonomy" id="2991709"/>
    <lineage>
        <taxon>Bacteria</taxon>
        <taxon>Pseudomonadati</taxon>
        <taxon>Bacteroidota</taxon>
        <taxon>Chitinophagia</taxon>
        <taxon>Chitinophagales</taxon>
        <taxon>Chitinophagaceae</taxon>
        <taxon>Chitinophaga</taxon>
    </lineage>
</organism>
<dbReference type="InterPro" id="IPR044878">
    <property type="entry name" value="UbiA_sf"/>
</dbReference>
<comment type="subcellular location">
    <subcellularLocation>
        <location evidence="1">Membrane</location>
        <topology evidence="1">Multi-pass membrane protein</topology>
    </subcellularLocation>
</comment>
<keyword evidence="8" id="KW-1185">Reference proteome</keyword>